<reference evidence="2" key="1">
    <citation type="submission" date="2017-02" db="EMBL/GenBank/DDBJ databases">
        <authorList>
            <person name="Rodrigo-Torres L."/>
            <person name="Arahal R.D."/>
            <person name="Lucena T."/>
        </authorList>
    </citation>
    <scope>NUCLEOTIDE SEQUENCE [LARGE SCALE GENOMIC DNA]</scope>
    <source>
        <strain evidence="2">CECT 7878</strain>
    </source>
</reference>
<accession>A0A1R4LGX4</accession>
<name>A0A1R4LGX4_VIBR1</name>
<evidence type="ECO:0000313" key="1">
    <source>
        <dbReference type="EMBL" id="SJN55617.1"/>
    </source>
</evidence>
<dbReference type="EMBL" id="FULE01000017">
    <property type="protein sequence ID" value="SJN55617.1"/>
    <property type="molecule type" value="Genomic_DNA"/>
</dbReference>
<organism evidence="1 2">
    <name type="scientific">Vibrio ruber (strain DSM 16370 / JCM 11486 / BCRC 17186 / CECT 7878 / LMG 23124 / VR1)</name>
    <dbReference type="NCBI Taxonomy" id="1123498"/>
    <lineage>
        <taxon>Bacteria</taxon>
        <taxon>Pseudomonadati</taxon>
        <taxon>Pseudomonadota</taxon>
        <taxon>Gammaproteobacteria</taxon>
        <taxon>Vibrionales</taxon>
        <taxon>Vibrionaceae</taxon>
        <taxon>Vibrio</taxon>
    </lineage>
</organism>
<protein>
    <submittedName>
        <fullName evidence="1">Uncharacterized protein</fullName>
    </submittedName>
</protein>
<gene>
    <name evidence="1" type="ORF">VR7878_01351</name>
</gene>
<evidence type="ECO:0000313" key="2">
    <source>
        <dbReference type="Proteomes" id="UP000188276"/>
    </source>
</evidence>
<dbReference type="Proteomes" id="UP000188276">
    <property type="component" value="Unassembled WGS sequence"/>
</dbReference>
<keyword evidence="2" id="KW-1185">Reference proteome</keyword>
<sequence>MTFVDANDFSDYAPFPFDRSQGKNIRLEKLIQCARFHDEICFSRRDNFDQYMI</sequence>
<dbReference type="AlphaFoldDB" id="A0A1R4LGX4"/>
<proteinExistence type="predicted"/>